<evidence type="ECO:0000259" key="12">
    <source>
        <dbReference type="Pfam" id="PF02879"/>
    </source>
</evidence>
<feature type="domain" description="Alpha-D-phosphohexomutase alpha/beta/alpha" evidence="12">
    <location>
        <begin position="267"/>
        <end position="352"/>
    </location>
</feature>
<evidence type="ECO:0000259" key="11">
    <source>
        <dbReference type="Pfam" id="PF02878"/>
    </source>
</evidence>
<dbReference type="GO" id="GO:0006006">
    <property type="term" value="P:glucose metabolic process"/>
    <property type="evidence" value="ECO:0007669"/>
    <property type="project" value="UniProtKB-KW"/>
</dbReference>
<dbReference type="EMBL" id="JAVIJP010000027">
    <property type="protein sequence ID" value="KAL3635975.1"/>
    <property type="molecule type" value="Genomic_DNA"/>
</dbReference>
<protein>
    <recommendedName>
        <fullName evidence="5">phosphoglucomutase (alpha-D-glucose-1,6-bisphosphate-dependent)</fullName>
        <ecNumber evidence="5">5.4.2.2</ecNumber>
    </recommendedName>
</protein>
<comment type="subunit">
    <text evidence="4">Monomer.</text>
</comment>
<evidence type="ECO:0000256" key="2">
    <source>
        <dbReference type="ARBA" id="ARBA00001946"/>
    </source>
</evidence>
<evidence type="ECO:0000259" key="13">
    <source>
        <dbReference type="Pfam" id="PF02880"/>
    </source>
</evidence>
<dbReference type="InterPro" id="IPR005845">
    <property type="entry name" value="A-D-PHexomutase_a/b/a-II"/>
</dbReference>
<evidence type="ECO:0000256" key="1">
    <source>
        <dbReference type="ARBA" id="ARBA00000443"/>
    </source>
</evidence>
<gene>
    <name evidence="14" type="ORF">CASFOL_020522</name>
</gene>
<evidence type="ECO:0000256" key="8">
    <source>
        <dbReference type="ARBA" id="ARBA00023277"/>
    </source>
</evidence>
<dbReference type="PANTHER" id="PTHR42946">
    <property type="entry name" value="PHOSPHOHEXOSE MUTASE"/>
    <property type="match status" value="1"/>
</dbReference>
<comment type="catalytic activity">
    <reaction evidence="10">
        <text>O-phospho-L-seryl-[protein] + alpha-D-glucose 1-phosphate = alpha-D-glucose 1,6-bisphosphate + L-seryl-[protein]</text>
        <dbReference type="Rhea" id="RHEA:68748"/>
        <dbReference type="Rhea" id="RHEA-COMP:9863"/>
        <dbReference type="Rhea" id="RHEA-COMP:11604"/>
        <dbReference type="ChEBI" id="CHEBI:29999"/>
        <dbReference type="ChEBI" id="CHEBI:58392"/>
        <dbReference type="ChEBI" id="CHEBI:58601"/>
        <dbReference type="ChEBI" id="CHEBI:83421"/>
    </reaction>
</comment>
<dbReference type="Pfam" id="PF02878">
    <property type="entry name" value="PGM_PMM_I"/>
    <property type="match status" value="1"/>
</dbReference>
<evidence type="ECO:0000256" key="9">
    <source>
        <dbReference type="ARBA" id="ARBA00049318"/>
    </source>
</evidence>
<evidence type="ECO:0000256" key="7">
    <source>
        <dbReference type="ARBA" id="ARBA00022553"/>
    </source>
</evidence>
<evidence type="ECO:0000256" key="5">
    <source>
        <dbReference type="ARBA" id="ARBA00012728"/>
    </source>
</evidence>
<dbReference type="Pfam" id="PF02879">
    <property type="entry name" value="PGM_PMM_II"/>
    <property type="match status" value="1"/>
</dbReference>
<name>A0ABD3D136_9LAMI</name>
<comment type="catalytic activity">
    <reaction evidence="9">
        <text>alpha-D-glucose 1,6-bisphosphate + L-seryl-[protein] = O-phospho-L-seryl-[protein] + alpha-D-glucose 6-phosphate</text>
        <dbReference type="Rhea" id="RHEA:68752"/>
        <dbReference type="Rhea" id="RHEA-COMP:9863"/>
        <dbReference type="Rhea" id="RHEA-COMP:11604"/>
        <dbReference type="ChEBI" id="CHEBI:29999"/>
        <dbReference type="ChEBI" id="CHEBI:58225"/>
        <dbReference type="ChEBI" id="CHEBI:58392"/>
        <dbReference type="ChEBI" id="CHEBI:83421"/>
    </reaction>
</comment>
<dbReference type="PRINTS" id="PR00509">
    <property type="entry name" value="PGMPMM"/>
</dbReference>
<keyword evidence="15" id="KW-1185">Reference proteome</keyword>
<evidence type="ECO:0000256" key="3">
    <source>
        <dbReference type="ARBA" id="ARBA00010231"/>
    </source>
</evidence>
<organism evidence="14 15">
    <name type="scientific">Castilleja foliolosa</name>
    <dbReference type="NCBI Taxonomy" id="1961234"/>
    <lineage>
        <taxon>Eukaryota</taxon>
        <taxon>Viridiplantae</taxon>
        <taxon>Streptophyta</taxon>
        <taxon>Embryophyta</taxon>
        <taxon>Tracheophyta</taxon>
        <taxon>Spermatophyta</taxon>
        <taxon>Magnoliopsida</taxon>
        <taxon>eudicotyledons</taxon>
        <taxon>Gunneridae</taxon>
        <taxon>Pentapetalae</taxon>
        <taxon>asterids</taxon>
        <taxon>lamiids</taxon>
        <taxon>Lamiales</taxon>
        <taxon>Orobanchaceae</taxon>
        <taxon>Pedicularideae</taxon>
        <taxon>Castillejinae</taxon>
        <taxon>Castilleja</taxon>
    </lineage>
</organism>
<feature type="domain" description="Alpha-D-phosphohexomutase alpha/beta/alpha" evidence="13">
    <location>
        <begin position="356"/>
        <end position="456"/>
    </location>
</feature>
<dbReference type="PANTHER" id="PTHR42946:SF2">
    <property type="entry name" value="PHOSPHOGLUCOMUTASE (ALPHA-D-GLUCOSE-1,6-BISPHOSPHATE-DEPENDENT)"/>
    <property type="match status" value="1"/>
</dbReference>
<reference evidence="15" key="1">
    <citation type="journal article" date="2024" name="IScience">
        <title>Strigolactones Initiate the Formation of Haustorium-like Structures in Castilleja.</title>
        <authorList>
            <person name="Buerger M."/>
            <person name="Peterson D."/>
            <person name="Chory J."/>
        </authorList>
    </citation>
    <scope>NUCLEOTIDE SEQUENCE [LARGE SCALE GENOMIC DNA]</scope>
</reference>
<comment type="catalytic activity">
    <reaction evidence="1">
        <text>alpha-D-glucose 1-phosphate = alpha-D-glucose 6-phosphate</text>
        <dbReference type="Rhea" id="RHEA:23536"/>
        <dbReference type="ChEBI" id="CHEBI:58225"/>
        <dbReference type="ChEBI" id="CHEBI:58601"/>
        <dbReference type="EC" id="5.4.2.2"/>
    </reaction>
</comment>
<evidence type="ECO:0000256" key="4">
    <source>
        <dbReference type="ARBA" id="ARBA00011245"/>
    </source>
</evidence>
<comment type="caution">
    <text evidence="14">The sequence shown here is derived from an EMBL/GenBank/DDBJ whole genome shotgun (WGS) entry which is preliminary data.</text>
</comment>
<dbReference type="InterPro" id="IPR005846">
    <property type="entry name" value="A-D-PHexomutase_a/b/a-III"/>
</dbReference>
<proteinExistence type="inferred from homology"/>
<evidence type="ECO:0000313" key="14">
    <source>
        <dbReference type="EMBL" id="KAL3635975.1"/>
    </source>
</evidence>
<dbReference type="GO" id="GO:0004614">
    <property type="term" value="F:phosphoglucomutase activity"/>
    <property type="evidence" value="ECO:0007669"/>
    <property type="project" value="UniProtKB-EC"/>
</dbReference>
<comment type="cofactor">
    <cofactor evidence="2">
        <name>Mg(2+)</name>
        <dbReference type="ChEBI" id="CHEBI:18420"/>
    </cofactor>
</comment>
<keyword evidence="6" id="KW-0313">Glucose metabolism</keyword>
<dbReference type="InterPro" id="IPR005844">
    <property type="entry name" value="A-D-PHexomutase_a/b/a-I"/>
</dbReference>
<dbReference type="InterPro" id="IPR005841">
    <property type="entry name" value="Alpha-D-phosphohexomutase_SF"/>
</dbReference>
<evidence type="ECO:0000256" key="10">
    <source>
        <dbReference type="ARBA" id="ARBA00049409"/>
    </source>
</evidence>
<dbReference type="InterPro" id="IPR016055">
    <property type="entry name" value="A-D-PHexomutase_a/b/a-I/II/III"/>
</dbReference>
<keyword evidence="7" id="KW-0597">Phosphoprotein</keyword>
<dbReference type="Proteomes" id="UP001632038">
    <property type="component" value="Unassembled WGS sequence"/>
</dbReference>
<dbReference type="CDD" id="cd03089">
    <property type="entry name" value="PMM_PGM"/>
    <property type="match status" value="1"/>
</dbReference>
<dbReference type="Gene3D" id="3.40.120.10">
    <property type="entry name" value="Alpha-D-Glucose-1,6-Bisphosphate, subunit A, domain 3"/>
    <property type="match status" value="3"/>
</dbReference>
<dbReference type="FunFam" id="3.40.120.10:FF:000010">
    <property type="entry name" value="phosphomannomutase/phosphoglucomutase isoform X1"/>
    <property type="match status" value="1"/>
</dbReference>
<dbReference type="EC" id="5.4.2.2" evidence="5"/>
<evidence type="ECO:0000313" key="15">
    <source>
        <dbReference type="Proteomes" id="UP001632038"/>
    </source>
</evidence>
<feature type="domain" description="Alpha-D-phosphohexomutase alpha/beta/alpha" evidence="11">
    <location>
        <begin position="73"/>
        <end position="218"/>
    </location>
</feature>
<dbReference type="Pfam" id="PF02880">
    <property type="entry name" value="PGM_PMM_III"/>
    <property type="match status" value="1"/>
</dbReference>
<evidence type="ECO:0000256" key="6">
    <source>
        <dbReference type="ARBA" id="ARBA00022526"/>
    </source>
</evidence>
<dbReference type="SUPFAM" id="SSF53738">
    <property type="entry name" value="Phosphoglucomutase, first 3 domains"/>
    <property type="match status" value="3"/>
</dbReference>
<dbReference type="AlphaFoldDB" id="A0ABD3D136"/>
<dbReference type="InterPro" id="IPR050060">
    <property type="entry name" value="Phosphoglucosamine_mutase"/>
</dbReference>
<accession>A0ABD3D136</accession>
<keyword evidence="8" id="KW-0119">Carbohydrate metabolism</keyword>
<comment type="similarity">
    <text evidence="3">Belongs to the phosphohexose mutase family.</text>
</comment>
<sequence length="619" mass="68068">MAFSIQPQSLKNHINNNIFPKTKLFLNNNLIIRFPLSFTPTILTTLRVESSSSTAKHNEVVVVDEEMDKIRRLQNGSDVRGVAVASEKGRPVDLTPPAMEAIAESFGEWVAGELEGEGRGEGDVIRVSLGRDPRISGALLSAAVFAGLGRAGCKVFDMGLATTPACFMSTMLSPFEYDASLMMTASHLPYTRNGLKFFTKKGGLTSLQVEEICDRAARKYANRLAKVSTTLRVGPTKVDFMSAYAKHLRDIIKQRVDHPLHYDYPLQGFQIIVNAGNGSGGFFTWAVLDKLGADTFGSLHLNPDGMFPNHIPNPEDKTAMSMTRATVLEQKADLGIVFDTDVDRSGVVDKQGNPINGDRLIALMSAIVLREHPGSTVVTDARTSMALTRFITDRGGQHCLYRVGYRNVIDKGVQLNRDGVDAQLMMETSGHGALKENHFLDDGAYMVVKIIIEMVRMKLEGSEEGIGSLIKELEEPLESVELRMNILSEPKFAKAKGVEAIEEFRNYIEQGRLKGWELDTCGDCWVSDGCLVDSNDTPAPIDALMYRAKVSTVEHGEIGWIHLRQSIHNPNIAINVQSTIPGGCQSITRALRDEFVKASGLDKMLDTTQINKYATDGKL</sequence>
<dbReference type="FunFam" id="3.40.120.10:FF:000014">
    <property type="entry name" value="Phosphomannomutase/phosphoglucomutase isoform B"/>
    <property type="match status" value="1"/>
</dbReference>